<dbReference type="InterPro" id="IPR036866">
    <property type="entry name" value="RibonucZ/Hydroxyglut_hydro"/>
</dbReference>
<feature type="domain" description="Hydroxyacylglutathione hydrolase C-terminal" evidence="7">
    <location>
        <begin position="22"/>
        <end position="108"/>
    </location>
</feature>
<reference evidence="9" key="1">
    <citation type="submission" date="2024-06" db="EMBL/GenBank/DDBJ databases">
        <title>Multi-omics analyses provide insights into the biosynthesis of the anticancer antibiotic pleurotin in Hohenbuehelia grisea.</title>
        <authorList>
            <person name="Weaver J.A."/>
            <person name="Alberti F."/>
        </authorList>
    </citation>
    <scope>NUCLEOTIDE SEQUENCE [LARGE SCALE GENOMIC DNA]</scope>
    <source>
        <strain evidence="9">T-177</strain>
    </source>
</reference>
<keyword evidence="3" id="KW-0479">Metal-binding</keyword>
<dbReference type="InterPro" id="IPR032282">
    <property type="entry name" value="HAGH_C"/>
</dbReference>
<dbReference type="InterPro" id="IPR050110">
    <property type="entry name" value="Glyoxalase_II_hydrolase"/>
</dbReference>
<evidence type="ECO:0000256" key="5">
    <source>
        <dbReference type="ARBA" id="ARBA00022833"/>
    </source>
</evidence>
<dbReference type="PANTHER" id="PTHR43705:SF1">
    <property type="entry name" value="HYDROXYACYLGLUTATHIONE HYDROLASE GLOB"/>
    <property type="match status" value="1"/>
</dbReference>
<evidence type="ECO:0000256" key="3">
    <source>
        <dbReference type="ARBA" id="ARBA00022723"/>
    </source>
</evidence>
<evidence type="ECO:0000259" key="7">
    <source>
        <dbReference type="Pfam" id="PF16123"/>
    </source>
</evidence>
<proteinExistence type="predicted"/>
<keyword evidence="9" id="KW-1185">Reference proteome</keyword>
<comment type="pathway">
    <text evidence="1">Secondary metabolite metabolism; methylglyoxal degradation; (R)-lactate from methylglyoxal: step 2/2.</text>
</comment>
<gene>
    <name evidence="8" type="ORF">HGRIS_013489</name>
</gene>
<dbReference type="SUPFAM" id="SSF56281">
    <property type="entry name" value="Metallo-hydrolase/oxidoreductase"/>
    <property type="match status" value="1"/>
</dbReference>
<dbReference type="PANTHER" id="PTHR43705">
    <property type="entry name" value="HYDROXYACYLGLUTATHIONE HYDROLASE"/>
    <property type="match status" value="1"/>
</dbReference>
<organism evidence="8 9">
    <name type="scientific">Hohenbuehelia grisea</name>
    <dbReference type="NCBI Taxonomy" id="104357"/>
    <lineage>
        <taxon>Eukaryota</taxon>
        <taxon>Fungi</taxon>
        <taxon>Dikarya</taxon>
        <taxon>Basidiomycota</taxon>
        <taxon>Agaricomycotina</taxon>
        <taxon>Agaricomycetes</taxon>
        <taxon>Agaricomycetidae</taxon>
        <taxon>Agaricales</taxon>
        <taxon>Pleurotineae</taxon>
        <taxon>Pleurotaceae</taxon>
        <taxon>Hohenbuehelia</taxon>
    </lineage>
</organism>
<sequence length="110" mass="11770">MIAALKYLGSLPDKTLVYPGHEYTGGNVAFARSVVGKGSDGAAQGVSQLAGVMKEHSEIAGVTTIGQEKTWNVFMQLENETVRSATGVSSDTSDEDVMDKLRDMKNNFRG</sequence>
<protein>
    <recommendedName>
        <fullName evidence="2">hydroxyacylglutathione hydrolase</fullName>
        <ecNumber evidence="2">3.1.2.6</ecNumber>
    </recommendedName>
    <alternativeName>
        <fullName evidence="6">Glyoxalase II</fullName>
    </alternativeName>
</protein>
<evidence type="ECO:0000256" key="6">
    <source>
        <dbReference type="ARBA" id="ARBA00031044"/>
    </source>
</evidence>
<dbReference type="EC" id="3.1.2.6" evidence="2"/>
<dbReference type="Proteomes" id="UP001556367">
    <property type="component" value="Unassembled WGS sequence"/>
</dbReference>
<keyword evidence="4" id="KW-0378">Hydrolase</keyword>
<dbReference type="Gene3D" id="3.60.15.10">
    <property type="entry name" value="Ribonuclease Z/Hydroxyacylglutathione hydrolase-like"/>
    <property type="match status" value="1"/>
</dbReference>
<evidence type="ECO:0000256" key="4">
    <source>
        <dbReference type="ARBA" id="ARBA00022801"/>
    </source>
</evidence>
<keyword evidence="5" id="KW-0862">Zinc</keyword>
<dbReference type="EMBL" id="JASNQZ010000015">
    <property type="protein sequence ID" value="KAL0947373.1"/>
    <property type="molecule type" value="Genomic_DNA"/>
</dbReference>
<evidence type="ECO:0000313" key="8">
    <source>
        <dbReference type="EMBL" id="KAL0947373.1"/>
    </source>
</evidence>
<evidence type="ECO:0000313" key="9">
    <source>
        <dbReference type="Proteomes" id="UP001556367"/>
    </source>
</evidence>
<name>A0ABR3IVT0_9AGAR</name>
<evidence type="ECO:0000256" key="2">
    <source>
        <dbReference type="ARBA" id="ARBA00011917"/>
    </source>
</evidence>
<accession>A0ABR3IVT0</accession>
<dbReference type="Pfam" id="PF16123">
    <property type="entry name" value="HAGH_C"/>
    <property type="match status" value="1"/>
</dbReference>
<evidence type="ECO:0000256" key="1">
    <source>
        <dbReference type="ARBA" id="ARBA00004963"/>
    </source>
</evidence>
<comment type="caution">
    <text evidence="8">The sequence shown here is derived from an EMBL/GenBank/DDBJ whole genome shotgun (WGS) entry which is preliminary data.</text>
</comment>